<dbReference type="PANTHER" id="PTHR42794:SF1">
    <property type="entry name" value="HEMIN IMPORT ATP-BINDING PROTEIN HMUV"/>
    <property type="match status" value="1"/>
</dbReference>
<evidence type="ECO:0000259" key="6">
    <source>
        <dbReference type="PROSITE" id="PS50893"/>
    </source>
</evidence>
<dbReference type="Pfam" id="PF00005">
    <property type="entry name" value="ABC_tran"/>
    <property type="match status" value="1"/>
</dbReference>
<keyword evidence="1" id="KW-0813">Transport</keyword>
<evidence type="ECO:0000256" key="2">
    <source>
        <dbReference type="ARBA" id="ARBA00022741"/>
    </source>
</evidence>
<evidence type="ECO:0000256" key="1">
    <source>
        <dbReference type="ARBA" id="ARBA00022448"/>
    </source>
</evidence>
<dbReference type="InterPro" id="IPR027417">
    <property type="entry name" value="P-loop_NTPase"/>
</dbReference>
<accession>A0A6L9MKX1</accession>
<name>A0A6L9MKX1_9HYPH</name>
<comment type="caution">
    <text evidence="7">The sequence shown here is derived from an EMBL/GenBank/DDBJ whole genome shotgun (WGS) entry which is preliminary data.</text>
</comment>
<dbReference type="Proteomes" id="UP000476332">
    <property type="component" value="Unassembled WGS sequence"/>
</dbReference>
<dbReference type="GO" id="GO:0016887">
    <property type="term" value="F:ATP hydrolysis activity"/>
    <property type="evidence" value="ECO:0007669"/>
    <property type="project" value="InterPro"/>
</dbReference>
<dbReference type="EMBL" id="JAAAMJ010000016">
    <property type="protein sequence ID" value="NDV88487.1"/>
    <property type="molecule type" value="Genomic_DNA"/>
</dbReference>
<evidence type="ECO:0000256" key="4">
    <source>
        <dbReference type="ARBA" id="ARBA00022967"/>
    </source>
</evidence>
<dbReference type="RefSeq" id="WP_163045328.1">
    <property type="nucleotide sequence ID" value="NZ_JAAAMJ010000016.1"/>
</dbReference>
<keyword evidence="4" id="KW-1278">Translocase</keyword>
<dbReference type="AlphaFoldDB" id="A0A6L9MKX1"/>
<keyword evidence="3 7" id="KW-0067">ATP-binding</keyword>
<dbReference type="CDD" id="cd03214">
    <property type="entry name" value="ABC_Iron-Siderophores_B12_Hemin"/>
    <property type="match status" value="1"/>
</dbReference>
<dbReference type="PANTHER" id="PTHR42794">
    <property type="entry name" value="HEMIN IMPORT ATP-BINDING PROTEIN HMUV"/>
    <property type="match status" value="1"/>
</dbReference>
<dbReference type="PROSITE" id="PS50893">
    <property type="entry name" value="ABC_TRANSPORTER_2"/>
    <property type="match status" value="1"/>
</dbReference>
<dbReference type="InterPro" id="IPR003439">
    <property type="entry name" value="ABC_transporter-like_ATP-bd"/>
</dbReference>
<proteinExistence type="predicted"/>
<feature type="domain" description="ABC transporter" evidence="6">
    <location>
        <begin position="2"/>
        <end position="239"/>
    </location>
</feature>
<dbReference type="SUPFAM" id="SSF52540">
    <property type="entry name" value="P-loop containing nucleoside triphosphate hydrolases"/>
    <property type="match status" value="1"/>
</dbReference>
<dbReference type="GO" id="GO:0005524">
    <property type="term" value="F:ATP binding"/>
    <property type="evidence" value="ECO:0007669"/>
    <property type="project" value="UniProtKB-KW"/>
</dbReference>
<dbReference type="InterPro" id="IPR003593">
    <property type="entry name" value="AAA+_ATPase"/>
</dbReference>
<sequence length="259" mass="27365">MIRIDEASVHYRGRAALHPSSLDVEPGAFTIVVGPNGAGKSTLLKLMAGEIKPDEGSVLLDERPLSSVPARELARRRAVLPQSSALAFPFTVAEVVRLGLDAGGRASRAQDIVDALKRVDLDGFSGRYYQELSGGEQQRVHLARVLCQIGPPVAHGKPRYLFLDEPISSLDIRHQLAVLSIGRDFARAGGGVVAVLHDLNLAAGFADRLVVLAHGAIVADGSPAAILTDGLIARVFHLNLRVGALPPPGIPFVLPQSAA</sequence>
<comment type="function">
    <text evidence="5">Part of the ABC transporter complex HmuTUV involved in hemin import. Responsible for energy coupling to the transport system.</text>
</comment>
<evidence type="ECO:0000313" key="8">
    <source>
        <dbReference type="Proteomes" id="UP000476332"/>
    </source>
</evidence>
<dbReference type="SMART" id="SM00382">
    <property type="entry name" value="AAA"/>
    <property type="match status" value="1"/>
</dbReference>
<dbReference type="Gene3D" id="3.40.50.300">
    <property type="entry name" value="P-loop containing nucleotide triphosphate hydrolases"/>
    <property type="match status" value="1"/>
</dbReference>
<evidence type="ECO:0000256" key="5">
    <source>
        <dbReference type="ARBA" id="ARBA00037066"/>
    </source>
</evidence>
<organism evidence="7 8">
    <name type="scientific">Aurantimonas aggregata</name>
    <dbReference type="NCBI Taxonomy" id="2047720"/>
    <lineage>
        <taxon>Bacteria</taxon>
        <taxon>Pseudomonadati</taxon>
        <taxon>Pseudomonadota</taxon>
        <taxon>Alphaproteobacteria</taxon>
        <taxon>Hyphomicrobiales</taxon>
        <taxon>Aurantimonadaceae</taxon>
        <taxon>Aurantimonas</taxon>
    </lineage>
</organism>
<gene>
    <name evidence="7" type="ORF">GTW51_17435</name>
</gene>
<keyword evidence="8" id="KW-1185">Reference proteome</keyword>
<dbReference type="NCBIfam" id="NF010068">
    <property type="entry name" value="PRK13548.1"/>
    <property type="match status" value="1"/>
</dbReference>
<reference evidence="7 8" key="1">
    <citation type="submission" date="2020-01" db="EMBL/GenBank/DDBJ databases">
        <title>Genomes of bacteria type strains.</title>
        <authorList>
            <person name="Chen J."/>
            <person name="Zhu S."/>
            <person name="Chen J."/>
        </authorList>
    </citation>
    <scope>NUCLEOTIDE SEQUENCE [LARGE SCALE GENOMIC DNA]</scope>
    <source>
        <strain evidence="7 8">KCTC 52919</strain>
    </source>
</reference>
<evidence type="ECO:0000256" key="3">
    <source>
        <dbReference type="ARBA" id="ARBA00022840"/>
    </source>
</evidence>
<protein>
    <submittedName>
        <fullName evidence="7">Heme ABC transporter ATP-binding protein</fullName>
    </submittedName>
</protein>
<keyword evidence="2" id="KW-0547">Nucleotide-binding</keyword>
<evidence type="ECO:0000313" key="7">
    <source>
        <dbReference type="EMBL" id="NDV88487.1"/>
    </source>
</evidence>